<protein>
    <submittedName>
        <fullName evidence="5">Aldolase/citrate lyase family protein</fullName>
    </submittedName>
</protein>
<comment type="similarity">
    <text evidence="1">Belongs to the HpcH/HpaI aldolase family.</text>
</comment>
<feature type="domain" description="HpcH/HpaI aldolase/citrate lyase" evidence="4">
    <location>
        <begin position="17"/>
        <end position="240"/>
    </location>
</feature>
<evidence type="ECO:0000256" key="2">
    <source>
        <dbReference type="ARBA" id="ARBA00022723"/>
    </source>
</evidence>
<name>A0ABW9AW67_9BURK</name>
<dbReference type="Proteomes" id="UP001629230">
    <property type="component" value="Unassembled WGS sequence"/>
</dbReference>
<keyword evidence="3 5" id="KW-0456">Lyase</keyword>
<dbReference type="RefSeq" id="WP_408179619.1">
    <property type="nucleotide sequence ID" value="NZ_JAQQEZ010000023.1"/>
</dbReference>
<sequence length="257" mass="27385">MQHPNAFKTAIAARQRQIGLWLSMADSVAAEICATAGFDWFLIDGEHAPNDLRTILAQLQTLAAFPVEPVVRPPVGEAWIIKQLLDAGARSLLVPMVDTAEQARELVSMTRYPPHGIRGVGARMARASRFGARSDYIAKAKDEMCLLVQIETAAALGQIEAIAAVEGVDGIFVGPSDLAASMGHPGNPAHPEVRAAVEDALRRIAAAGKPAGIVSFNADDTQRFIDLDTMFVAVGADAAILADGTRALINRFKKPLQ</sequence>
<evidence type="ECO:0000256" key="3">
    <source>
        <dbReference type="ARBA" id="ARBA00023239"/>
    </source>
</evidence>
<dbReference type="Pfam" id="PF03328">
    <property type="entry name" value="HpcH_HpaI"/>
    <property type="match status" value="1"/>
</dbReference>
<proteinExistence type="inferred from homology"/>
<dbReference type="SUPFAM" id="SSF51621">
    <property type="entry name" value="Phosphoenolpyruvate/pyruvate domain"/>
    <property type="match status" value="1"/>
</dbReference>
<dbReference type="PANTHER" id="PTHR30502:SF0">
    <property type="entry name" value="PHOSPHOENOLPYRUVATE CARBOXYLASE FAMILY PROTEIN"/>
    <property type="match status" value="1"/>
</dbReference>
<gene>
    <name evidence="5" type="ORF">PQR57_27690</name>
</gene>
<keyword evidence="2" id="KW-0479">Metal-binding</keyword>
<evidence type="ECO:0000313" key="5">
    <source>
        <dbReference type="EMBL" id="MFM0004795.1"/>
    </source>
</evidence>
<dbReference type="PANTHER" id="PTHR30502">
    <property type="entry name" value="2-KETO-3-DEOXY-L-RHAMNONATE ALDOLASE"/>
    <property type="match status" value="1"/>
</dbReference>
<evidence type="ECO:0000313" key="6">
    <source>
        <dbReference type="Proteomes" id="UP001629230"/>
    </source>
</evidence>
<reference evidence="5 6" key="1">
    <citation type="journal article" date="2024" name="Chem. Sci.">
        <title>Discovery of megapolipeptins by genome mining of a Burkholderiales bacteria collection.</title>
        <authorList>
            <person name="Paulo B.S."/>
            <person name="Recchia M.J.J."/>
            <person name="Lee S."/>
            <person name="Fergusson C.H."/>
            <person name="Romanowski S.B."/>
            <person name="Hernandez A."/>
            <person name="Krull N."/>
            <person name="Liu D.Y."/>
            <person name="Cavanagh H."/>
            <person name="Bos A."/>
            <person name="Gray C.A."/>
            <person name="Murphy B.T."/>
            <person name="Linington R.G."/>
            <person name="Eustaquio A.S."/>
        </authorList>
    </citation>
    <scope>NUCLEOTIDE SEQUENCE [LARGE SCALE GENOMIC DNA]</scope>
    <source>
        <strain evidence="5 6">RL17-350-BIC-A</strain>
    </source>
</reference>
<organism evidence="5 6">
    <name type="scientific">Paraburkholderia dipogonis</name>
    <dbReference type="NCBI Taxonomy" id="1211383"/>
    <lineage>
        <taxon>Bacteria</taxon>
        <taxon>Pseudomonadati</taxon>
        <taxon>Pseudomonadota</taxon>
        <taxon>Betaproteobacteria</taxon>
        <taxon>Burkholderiales</taxon>
        <taxon>Burkholderiaceae</taxon>
        <taxon>Paraburkholderia</taxon>
    </lineage>
</organism>
<dbReference type="EMBL" id="JAQQEZ010000023">
    <property type="protein sequence ID" value="MFM0004795.1"/>
    <property type="molecule type" value="Genomic_DNA"/>
</dbReference>
<dbReference type="GO" id="GO:0016829">
    <property type="term" value="F:lyase activity"/>
    <property type="evidence" value="ECO:0007669"/>
    <property type="project" value="UniProtKB-KW"/>
</dbReference>
<dbReference type="Gene3D" id="3.20.20.60">
    <property type="entry name" value="Phosphoenolpyruvate-binding domains"/>
    <property type="match status" value="1"/>
</dbReference>
<dbReference type="InterPro" id="IPR005000">
    <property type="entry name" value="Aldolase/citrate-lyase_domain"/>
</dbReference>
<dbReference type="InterPro" id="IPR015813">
    <property type="entry name" value="Pyrv/PenolPyrv_kinase-like_dom"/>
</dbReference>
<accession>A0ABW9AW67</accession>
<keyword evidence="6" id="KW-1185">Reference proteome</keyword>
<evidence type="ECO:0000259" key="4">
    <source>
        <dbReference type="Pfam" id="PF03328"/>
    </source>
</evidence>
<comment type="caution">
    <text evidence="5">The sequence shown here is derived from an EMBL/GenBank/DDBJ whole genome shotgun (WGS) entry which is preliminary data.</text>
</comment>
<dbReference type="InterPro" id="IPR040442">
    <property type="entry name" value="Pyrv_kinase-like_dom_sf"/>
</dbReference>
<evidence type="ECO:0000256" key="1">
    <source>
        <dbReference type="ARBA" id="ARBA00005568"/>
    </source>
</evidence>
<dbReference type="InterPro" id="IPR050251">
    <property type="entry name" value="HpcH-HpaI_aldolase"/>
</dbReference>